<organism evidence="2 3">
    <name type="scientific">Lymnaea stagnalis</name>
    <name type="common">Great pond snail</name>
    <name type="synonym">Helix stagnalis</name>
    <dbReference type="NCBI Taxonomy" id="6523"/>
    <lineage>
        <taxon>Eukaryota</taxon>
        <taxon>Metazoa</taxon>
        <taxon>Spiralia</taxon>
        <taxon>Lophotrochozoa</taxon>
        <taxon>Mollusca</taxon>
        <taxon>Gastropoda</taxon>
        <taxon>Heterobranchia</taxon>
        <taxon>Euthyneura</taxon>
        <taxon>Panpulmonata</taxon>
        <taxon>Hygrophila</taxon>
        <taxon>Lymnaeoidea</taxon>
        <taxon>Lymnaeidae</taxon>
        <taxon>Lymnaea</taxon>
    </lineage>
</organism>
<keyword evidence="3" id="KW-1185">Reference proteome</keyword>
<evidence type="ECO:0000313" key="2">
    <source>
        <dbReference type="EMBL" id="CAL1544913.1"/>
    </source>
</evidence>
<gene>
    <name evidence="2" type="ORF">GSLYS_00018396001</name>
</gene>
<dbReference type="Pfam" id="PF22589">
    <property type="entry name" value="SPMIP1"/>
    <property type="match status" value="1"/>
</dbReference>
<name>A0AAV2IIU7_LYMST</name>
<feature type="domain" description="Sperm microtubule inner protein 1 C-terminal" evidence="1">
    <location>
        <begin position="62"/>
        <end position="181"/>
    </location>
</feature>
<dbReference type="Proteomes" id="UP001497497">
    <property type="component" value="Unassembled WGS sequence"/>
</dbReference>
<protein>
    <recommendedName>
        <fullName evidence="1">Sperm microtubule inner protein 1 C-terminal domain-containing protein</fullName>
    </recommendedName>
</protein>
<evidence type="ECO:0000313" key="3">
    <source>
        <dbReference type="Proteomes" id="UP001497497"/>
    </source>
</evidence>
<dbReference type="PANTHER" id="PTHR35826:SF1">
    <property type="entry name" value="PROTEIN ATP6V1FNB-LIKE"/>
    <property type="match status" value="1"/>
</dbReference>
<proteinExistence type="predicted"/>
<sequence>MSRNPFPTTQMQNLWKETIEKEAHARLMAFNRLRGKPRTRSNHAEVVQHRRDLNKQALLTIQLPDIPETRHPMLKTEFVMASHSVPPDDACDDLQDVGMRPVLPLVKDTLYEGYSKLGRGRKLYLRMRNDKKPEDKFIYPLCSSWEYGWRLRDALGQDGLQRPKYASYAIIEDTFYSNQGTGVVHDGCVMQH</sequence>
<accession>A0AAV2IIU7</accession>
<comment type="caution">
    <text evidence="2">The sequence shown here is derived from an EMBL/GenBank/DDBJ whole genome shotgun (WGS) entry which is preliminary data.</text>
</comment>
<dbReference type="InterPro" id="IPR054323">
    <property type="entry name" value="SPMIP1_C"/>
</dbReference>
<evidence type="ECO:0000259" key="1">
    <source>
        <dbReference type="Pfam" id="PF22589"/>
    </source>
</evidence>
<reference evidence="2 3" key="1">
    <citation type="submission" date="2024-04" db="EMBL/GenBank/DDBJ databases">
        <authorList>
            <consortium name="Genoscope - CEA"/>
            <person name="William W."/>
        </authorList>
    </citation>
    <scope>NUCLEOTIDE SEQUENCE [LARGE SCALE GENOMIC DNA]</scope>
</reference>
<dbReference type="EMBL" id="CAXITT010000659">
    <property type="protein sequence ID" value="CAL1544913.1"/>
    <property type="molecule type" value="Genomic_DNA"/>
</dbReference>
<dbReference type="PANTHER" id="PTHR35826">
    <property type="entry name" value="PROTEIN ATP6V1FNB-LIKE"/>
    <property type="match status" value="1"/>
</dbReference>
<dbReference type="AlphaFoldDB" id="A0AAV2IIU7"/>